<dbReference type="Proteomes" id="UP000799750">
    <property type="component" value="Unassembled WGS sequence"/>
</dbReference>
<proteinExistence type="predicted"/>
<dbReference type="AlphaFoldDB" id="A0A6A6REN6"/>
<protein>
    <submittedName>
        <fullName evidence="1">Uncharacterized protein</fullName>
    </submittedName>
</protein>
<gene>
    <name evidence="1" type="ORF">BU16DRAFT_520980</name>
</gene>
<dbReference type="EMBL" id="MU004181">
    <property type="protein sequence ID" value="KAF2502203.1"/>
    <property type="molecule type" value="Genomic_DNA"/>
</dbReference>
<accession>A0A6A6REN6</accession>
<name>A0A6A6REN6_9PEZI</name>
<evidence type="ECO:0000313" key="1">
    <source>
        <dbReference type="EMBL" id="KAF2502203.1"/>
    </source>
</evidence>
<evidence type="ECO:0000313" key="2">
    <source>
        <dbReference type="Proteomes" id="UP000799750"/>
    </source>
</evidence>
<sequence>MTANPESCLMAAPAEIRQRILQNLSTTEIRIKENGDISNMPWQVLSVCKLLKEDVDAIQKLWIPLQDAKFLVTSPGVLRLLPSMIEQLKKKATGLNKEWSGFQEVEFVIFHQNAIMQASWIPNDTKNLPQYVLKAIGVVGEWALAQHTLALVLDPKVTKTVKVDITITEDSSEYLRDWSRAHWRHILLAVVCVFSGVAREYNSGSNDYNFKLHKLRALAAACKGSVASVVAENAAAAASAAGTGETVDQMEGRKGDSRLEFAGKLPKEHRAVFESQFSSSWVHIYEGAIDWI</sequence>
<keyword evidence="2" id="KW-1185">Reference proteome</keyword>
<reference evidence="1" key="1">
    <citation type="journal article" date="2020" name="Stud. Mycol.">
        <title>101 Dothideomycetes genomes: a test case for predicting lifestyles and emergence of pathogens.</title>
        <authorList>
            <person name="Haridas S."/>
            <person name="Albert R."/>
            <person name="Binder M."/>
            <person name="Bloem J."/>
            <person name="Labutti K."/>
            <person name="Salamov A."/>
            <person name="Andreopoulos B."/>
            <person name="Baker S."/>
            <person name="Barry K."/>
            <person name="Bills G."/>
            <person name="Bluhm B."/>
            <person name="Cannon C."/>
            <person name="Castanera R."/>
            <person name="Culley D."/>
            <person name="Daum C."/>
            <person name="Ezra D."/>
            <person name="Gonzalez J."/>
            <person name="Henrissat B."/>
            <person name="Kuo A."/>
            <person name="Liang C."/>
            <person name="Lipzen A."/>
            <person name="Lutzoni F."/>
            <person name="Magnuson J."/>
            <person name="Mondo S."/>
            <person name="Nolan M."/>
            <person name="Ohm R."/>
            <person name="Pangilinan J."/>
            <person name="Park H.-J."/>
            <person name="Ramirez L."/>
            <person name="Alfaro M."/>
            <person name="Sun H."/>
            <person name="Tritt A."/>
            <person name="Yoshinaga Y."/>
            <person name="Zwiers L.-H."/>
            <person name="Turgeon B."/>
            <person name="Goodwin S."/>
            <person name="Spatafora J."/>
            <person name="Crous P."/>
            <person name="Grigoriev I."/>
        </authorList>
    </citation>
    <scope>NUCLEOTIDE SEQUENCE</scope>
    <source>
        <strain evidence="1">CBS 269.34</strain>
    </source>
</reference>
<organism evidence="1 2">
    <name type="scientific">Lophium mytilinum</name>
    <dbReference type="NCBI Taxonomy" id="390894"/>
    <lineage>
        <taxon>Eukaryota</taxon>
        <taxon>Fungi</taxon>
        <taxon>Dikarya</taxon>
        <taxon>Ascomycota</taxon>
        <taxon>Pezizomycotina</taxon>
        <taxon>Dothideomycetes</taxon>
        <taxon>Pleosporomycetidae</taxon>
        <taxon>Mytilinidiales</taxon>
        <taxon>Mytilinidiaceae</taxon>
        <taxon>Lophium</taxon>
    </lineage>
</organism>
<dbReference type="OrthoDB" id="10504791at2759"/>